<dbReference type="Proteomes" id="UP001433638">
    <property type="component" value="Unassembled WGS sequence"/>
</dbReference>
<keyword evidence="3" id="KW-0732">Signal</keyword>
<dbReference type="Gene3D" id="2.70.70.10">
    <property type="entry name" value="Glucose Permease (Domain IIA)"/>
    <property type="match status" value="1"/>
</dbReference>
<feature type="chain" id="PRO_5045885796" evidence="3">
    <location>
        <begin position="20"/>
        <end position="436"/>
    </location>
</feature>
<evidence type="ECO:0000256" key="3">
    <source>
        <dbReference type="SAM" id="SignalP"/>
    </source>
</evidence>
<sequence length="436" mass="47955">MNKLLLLSLLAAAANVAAATGKPQPDPAAPQRDLQAVRKEITTLQQDIAKKEVVRQQAASAIAESEEALQETHQALSALEQKKGSSSNQLEQYQQELQAIRFKVAETRQRVGKLLQGSYKRGQHDAMALMFNQADPNQAGRDLTYYTHISRAQQHLIEKLHEQEIQLAAVAERLEDELVRLGRLSADKVREKRQLQAAKNQHLAQATQLDASIKAQQNKLLQLKEDEKQLSNLIARINADIERRRQDAMRKAAERKKAREEANRLAAEKRRQQVAEAKKQGKAPPPEPKSLPPVESVDEVVDGSAAGKAFRSLQGRLKLPVSGDIAGRFGARRGEGNSWKGIYIRTAPGTPVRAVADGTVVYADWLRGFGNAMIVDHGGGYLTVYTGFGTMVRGNGAPIRGGDVLGTSGSMESGETGLYFELRYLGRPINPLSWAR</sequence>
<accession>A0ABV1M5Z1</accession>
<feature type="compositionally biased region" description="Basic and acidic residues" evidence="2">
    <location>
        <begin position="248"/>
        <end position="279"/>
    </location>
</feature>
<dbReference type="Gene3D" id="6.10.250.3150">
    <property type="match status" value="1"/>
</dbReference>
<name>A0ABV1M5Z1_9NEIS</name>
<dbReference type="InterPro" id="IPR050570">
    <property type="entry name" value="Cell_wall_metabolism_enzyme"/>
</dbReference>
<comment type="caution">
    <text evidence="5">The sequence shown here is derived from an EMBL/GenBank/DDBJ whole genome shotgun (WGS) entry which is preliminary data.</text>
</comment>
<proteinExistence type="predicted"/>
<reference evidence="5" key="1">
    <citation type="submission" date="2024-06" db="EMBL/GenBank/DDBJ databases">
        <title>Genome sequence of Vogesella sp. MAHUQ-64.</title>
        <authorList>
            <person name="Huq M.A."/>
        </authorList>
    </citation>
    <scope>NUCLEOTIDE SEQUENCE</scope>
    <source>
        <strain evidence="5">MAHUQ-64</strain>
    </source>
</reference>
<protein>
    <submittedName>
        <fullName evidence="5">Peptidoglycan DD-metalloendopeptidase family protein</fullName>
    </submittedName>
</protein>
<dbReference type="PANTHER" id="PTHR21666">
    <property type="entry name" value="PEPTIDASE-RELATED"/>
    <property type="match status" value="1"/>
</dbReference>
<keyword evidence="6" id="KW-1185">Reference proteome</keyword>
<dbReference type="SUPFAM" id="SSF51261">
    <property type="entry name" value="Duplicated hybrid motif"/>
    <property type="match status" value="1"/>
</dbReference>
<evidence type="ECO:0000259" key="4">
    <source>
        <dbReference type="Pfam" id="PF01551"/>
    </source>
</evidence>
<feature type="region of interest" description="Disordered" evidence="2">
    <location>
        <begin position="248"/>
        <end position="295"/>
    </location>
</feature>
<dbReference type="InterPro" id="IPR011055">
    <property type="entry name" value="Dup_hybrid_motif"/>
</dbReference>
<evidence type="ECO:0000313" key="6">
    <source>
        <dbReference type="Proteomes" id="UP001433638"/>
    </source>
</evidence>
<feature type="domain" description="M23ase beta-sheet core" evidence="4">
    <location>
        <begin position="338"/>
        <end position="431"/>
    </location>
</feature>
<dbReference type="RefSeq" id="WP_349588802.1">
    <property type="nucleotide sequence ID" value="NZ_JBEFLD010000007.1"/>
</dbReference>
<evidence type="ECO:0000256" key="1">
    <source>
        <dbReference type="SAM" id="Coils"/>
    </source>
</evidence>
<feature type="coiled-coil region" evidence="1">
    <location>
        <begin position="34"/>
        <end position="110"/>
    </location>
</feature>
<dbReference type="Pfam" id="PF01551">
    <property type="entry name" value="Peptidase_M23"/>
    <property type="match status" value="1"/>
</dbReference>
<gene>
    <name evidence="5" type="ORF">ABNW52_13595</name>
</gene>
<evidence type="ECO:0000313" key="5">
    <source>
        <dbReference type="EMBL" id="MEQ6291647.1"/>
    </source>
</evidence>
<dbReference type="PANTHER" id="PTHR21666:SF270">
    <property type="entry name" value="MUREIN HYDROLASE ACTIVATOR ENVC"/>
    <property type="match status" value="1"/>
</dbReference>
<feature type="signal peptide" evidence="3">
    <location>
        <begin position="1"/>
        <end position="19"/>
    </location>
</feature>
<organism evidence="5 6">
    <name type="scientific">Vogesella oryzagri</name>
    <dbReference type="NCBI Taxonomy" id="3160864"/>
    <lineage>
        <taxon>Bacteria</taxon>
        <taxon>Pseudomonadati</taxon>
        <taxon>Pseudomonadota</taxon>
        <taxon>Betaproteobacteria</taxon>
        <taxon>Neisseriales</taxon>
        <taxon>Chromobacteriaceae</taxon>
        <taxon>Vogesella</taxon>
    </lineage>
</organism>
<dbReference type="SUPFAM" id="SSF57997">
    <property type="entry name" value="Tropomyosin"/>
    <property type="match status" value="1"/>
</dbReference>
<dbReference type="EMBL" id="JBEFLD010000007">
    <property type="protein sequence ID" value="MEQ6291647.1"/>
    <property type="molecule type" value="Genomic_DNA"/>
</dbReference>
<dbReference type="InterPro" id="IPR016047">
    <property type="entry name" value="M23ase_b-sheet_dom"/>
</dbReference>
<evidence type="ECO:0000256" key="2">
    <source>
        <dbReference type="SAM" id="MobiDB-lite"/>
    </source>
</evidence>
<dbReference type="CDD" id="cd12797">
    <property type="entry name" value="M23_peptidase"/>
    <property type="match status" value="1"/>
</dbReference>
<keyword evidence="1" id="KW-0175">Coiled coil</keyword>